<sequence>MSYLSLNQYLNEMEDFLRHGDGERAAEYLSIQHHHALCSKIYNSNHDTKVKKIFESPWDELVLFHIKCLHEMHKENYVEAFKSHFALVQYPLKNALI</sequence>
<accession>A0AAV4QRU8</accession>
<comment type="caution">
    <text evidence="1">The sequence shown here is derived from an EMBL/GenBank/DDBJ whole genome shotgun (WGS) entry which is preliminary data.</text>
</comment>
<dbReference type="Proteomes" id="UP001054837">
    <property type="component" value="Unassembled WGS sequence"/>
</dbReference>
<reference evidence="1 2" key="1">
    <citation type="submission" date="2021-06" db="EMBL/GenBank/DDBJ databases">
        <title>Caerostris darwini draft genome.</title>
        <authorList>
            <person name="Kono N."/>
            <person name="Arakawa K."/>
        </authorList>
    </citation>
    <scope>NUCLEOTIDE SEQUENCE [LARGE SCALE GENOMIC DNA]</scope>
</reference>
<dbReference type="AlphaFoldDB" id="A0AAV4QRU8"/>
<keyword evidence="2" id="KW-1185">Reference proteome</keyword>
<proteinExistence type="predicted"/>
<evidence type="ECO:0000313" key="1">
    <source>
        <dbReference type="EMBL" id="GIY10323.1"/>
    </source>
</evidence>
<dbReference type="EMBL" id="BPLQ01004737">
    <property type="protein sequence ID" value="GIY10323.1"/>
    <property type="molecule type" value="Genomic_DNA"/>
</dbReference>
<evidence type="ECO:0000313" key="2">
    <source>
        <dbReference type="Proteomes" id="UP001054837"/>
    </source>
</evidence>
<gene>
    <name evidence="1" type="primary">AVEN_114074_1</name>
    <name evidence="1" type="ORF">CDAR_44251</name>
</gene>
<organism evidence="1 2">
    <name type="scientific">Caerostris darwini</name>
    <dbReference type="NCBI Taxonomy" id="1538125"/>
    <lineage>
        <taxon>Eukaryota</taxon>
        <taxon>Metazoa</taxon>
        <taxon>Ecdysozoa</taxon>
        <taxon>Arthropoda</taxon>
        <taxon>Chelicerata</taxon>
        <taxon>Arachnida</taxon>
        <taxon>Araneae</taxon>
        <taxon>Araneomorphae</taxon>
        <taxon>Entelegynae</taxon>
        <taxon>Araneoidea</taxon>
        <taxon>Araneidae</taxon>
        <taxon>Caerostris</taxon>
    </lineage>
</organism>
<name>A0AAV4QRU8_9ARAC</name>
<protein>
    <submittedName>
        <fullName evidence="1">Uncharacterized protein</fullName>
    </submittedName>
</protein>